<accession>A0A8E0S1C1</accession>
<evidence type="ECO:0000313" key="2">
    <source>
        <dbReference type="EMBL" id="KAA0198939.1"/>
    </source>
</evidence>
<dbReference type="Proteomes" id="UP000728185">
    <property type="component" value="Unassembled WGS sequence"/>
</dbReference>
<name>A0A8E0S1C1_9TREM</name>
<organism evidence="2 3">
    <name type="scientific">Fasciolopsis buskii</name>
    <dbReference type="NCBI Taxonomy" id="27845"/>
    <lineage>
        <taxon>Eukaryota</taxon>
        <taxon>Metazoa</taxon>
        <taxon>Spiralia</taxon>
        <taxon>Lophotrochozoa</taxon>
        <taxon>Platyhelminthes</taxon>
        <taxon>Trematoda</taxon>
        <taxon>Digenea</taxon>
        <taxon>Plagiorchiida</taxon>
        <taxon>Echinostomata</taxon>
        <taxon>Echinostomatoidea</taxon>
        <taxon>Fasciolidae</taxon>
        <taxon>Fasciolopsis</taxon>
    </lineage>
</organism>
<keyword evidence="1" id="KW-1133">Transmembrane helix</keyword>
<dbReference type="AlphaFoldDB" id="A0A8E0S1C1"/>
<gene>
    <name evidence="2" type="ORF">FBUS_00627</name>
</gene>
<dbReference type="EMBL" id="LUCM01001418">
    <property type="protein sequence ID" value="KAA0198939.1"/>
    <property type="molecule type" value="Genomic_DNA"/>
</dbReference>
<proteinExistence type="predicted"/>
<evidence type="ECO:0000256" key="1">
    <source>
        <dbReference type="SAM" id="Phobius"/>
    </source>
</evidence>
<comment type="caution">
    <text evidence="2">The sequence shown here is derived from an EMBL/GenBank/DDBJ whole genome shotgun (WGS) entry which is preliminary data.</text>
</comment>
<protein>
    <submittedName>
        <fullName evidence="2">Uncharacterized protein</fullName>
    </submittedName>
</protein>
<keyword evidence="3" id="KW-1185">Reference proteome</keyword>
<keyword evidence="1" id="KW-0472">Membrane</keyword>
<dbReference type="OrthoDB" id="10432652at2759"/>
<sequence length="146" mass="16462">MGYHLLNLAHSNYSIDEVLHQRKEWKQRGEPVACLMNATRLKAVFYVLDPDLLIVDIQSSDPEVYLTDKLLRSSASIIRLSRTHFERLSELVPAGPESNWTTFVYRKSITSHAPALQLVATMVVQLFGLLALVAGCALVVPRQEQM</sequence>
<keyword evidence="1" id="KW-0812">Transmembrane</keyword>
<evidence type="ECO:0000313" key="3">
    <source>
        <dbReference type="Proteomes" id="UP000728185"/>
    </source>
</evidence>
<reference evidence="2" key="1">
    <citation type="submission" date="2019-05" db="EMBL/GenBank/DDBJ databases">
        <title>Annotation for the trematode Fasciolopsis buski.</title>
        <authorList>
            <person name="Choi Y.-J."/>
        </authorList>
    </citation>
    <scope>NUCLEOTIDE SEQUENCE</scope>
    <source>
        <strain evidence="2">HT</strain>
        <tissue evidence="2">Whole worm</tissue>
    </source>
</reference>
<feature type="transmembrane region" description="Helical" evidence="1">
    <location>
        <begin position="115"/>
        <end position="140"/>
    </location>
</feature>